<reference evidence="1 2" key="1">
    <citation type="submission" date="2020-10" db="EMBL/GenBank/DDBJ databases">
        <title>Sequencing the genomes of 1000 actinobacteria strains.</title>
        <authorList>
            <person name="Klenk H.-P."/>
        </authorList>
    </citation>
    <scope>NUCLEOTIDE SEQUENCE [LARGE SCALE GENOMIC DNA]</scope>
    <source>
        <strain evidence="1 2">DSM 46661</strain>
    </source>
</reference>
<gene>
    <name evidence="1" type="ORF">H4W30_000912</name>
</gene>
<proteinExistence type="predicted"/>
<organism evidence="1 2">
    <name type="scientific">Amycolatopsis roodepoortensis</name>
    <dbReference type="NCBI Taxonomy" id="700274"/>
    <lineage>
        <taxon>Bacteria</taxon>
        <taxon>Bacillati</taxon>
        <taxon>Actinomycetota</taxon>
        <taxon>Actinomycetes</taxon>
        <taxon>Pseudonocardiales</taxon>
        <taxon>Pseudonocardiaceae</taxon>
        <taxon>Amycolatopsis</taxon>
    </lineage>
</organism>
<dbReference type="EMBL" id="JADBEJ010000001">
    <property type="protein sequence ID" value="MBE1573883.1"/>
    <property type="molecule type" value="Genomic_DNA"/>
</dbReference>
<sequence length="101" mass="10764">MAEAVIRPMEVILVAAGSPTGRAAEAINDLTRHLPDPGEPDFCPTCAGRSWPCAVFDDAASRVHTARLQLGDVVPLDLHPRLWPSSAQPVSPVWPSGPAFE</sequence>
<dbReference type="Proteomes" id="UP000656548">
    <property type="component" value="Unassembled WGS sequence"/>
</dbReference>
<name>A0ABR9L131_9PSEU</name>
<comment type="caution">
    <text evidence="1">The sequence shown here is derived from an EMBL/GenBank/DDBJ whole genome shotgun (WGS) entry which is preliminary data.</text>
</comment>
<evidence type="ECO:0000313" key="1">
    <source>
        <dbReference type="EMBL" id="MBE1573883.1"/>
    </source>
</evidence>
<keyword evidence="2" id="KW-1185">Reference proteome</keyword>
<accession>A0ABR9L131</accession>
<protein>
    <submittedName>
        <fullName evidence="1">Uncharacterized protein</fullName>
    </submittedName>
</protein>
<evidence type="ECO:0000313" key="2">
    <source>
        <dbReference type="Proteomes" id="UP000656548"/>
    </source>
</evidence>
<dbReference type="RefSeq" id="WP_192741627.1">
    <property type="nucleotide sequence ID" value="NZ_JADBEJ010000001.1"/>
</dbReference>